<keyword evidence="1" id="KW-0812">Transmembrane</keyword>
<dbReference type="Proteomes" id="UP000265520">
    <property type="component" value="Unassembled WGS sequence"/>
</dbReference>
<reference evidence="2 3" key="1">
    <citation type="journal article" date="2018" name="Front. Plant Sci.">
        <title>Red Clover (Trifolium pratense) and Zigzag Clover (T. medium) - A Picture of Genomic Similarities and Differences.</title>
        <authorList>
            <person name="Dluhosova J."/>
            <person name="Istvanek J."/>
            <person name="Nedelnik J."/>
            <person name="Repkova J."/>
        </authorList>
    </citation>
    <scope>NUCLEOTIDE SEQUENCE [LARGE SCALE GENOMIC DNA]</scope>
    <source>
        <strain evidence="3">cv. 10/8</strain>
        <tissue evidence="2">Leaf</tissue>
    </source>
</reference>
<keyword evidence="3" id="KW-1185">Reference proteome</keyword>
<sequence>ARGECGGISYPSRITSSLCRTEVLTRYSEQGWIWASSRPSPEQEPPKLLLLGIGVMTLGLCSCVEAILLVAFYYVRGRIRILLVIILWRFHTLLLEEMLT</sequence>
<protein>
    <submittedName>
        <fullName evidence="2">Uncharacterized protein</fullName>
    </submittedName>
</protein>
<feature type="transmembrane region" description="Helical" evidence="1">
    <location>
        <begin position="48"/>
        <end position="74"/>
    </location>
</feature>
<evidence type="ECO:0000313" key="2">
    <source>
        <dbReference type="EMBL" id="MCH93372.1"/>
    </source>
</evidence>
<comment type="caution">
    <text evidence="2">The sequence shown here is derived from an EMBL/GenBank/DDBJ whole genome shotgun (WGS) entry which is preliminary data.</text>
</comment>
<evidence type="ECO:0000313" key="3">
    <source>
        <dbReference type="Proteomes" id="UP000265520"/>
    </source>
</evidence>
<dbReference type="EMBL" id="LXQA010024785">
    <property type="protein sequence ID" value="MCH93372.1"/>
    <property type="molecule type" value="Genomic_DNA"/>
</dbReference>
<organism evidence="2 3">
    <name type="scientific">Trifolium medium</name>
    <dbReference type="NCBI Taxonomy" id="97028"/>
    <lineage>
        <taxon>Eukaryota</taxon>
        <taxon>Viridiplantae</taxon>
        <taxon>Streptophyta</taxon>
        <taxon>Embryophyta</taxon>
        <taxon>Tracheophyta</taxon>
        <taxon>Spermatophyta</taxon>
        <taxon>Magnoliopsida</taxon>
        <taxon>eudicotyledons</taxon>
        <taxon>Gunneridae</taxon>
        <taxon>Pentapetalae</taxon>
        <taxon>rosids</taxon>
        <taxon>fabids</taxon>
        <taxon>Fabales</taxon>
        <taxon>Fabaceae</taxon>
        <taxon>Papilionoideae</taxon>
        <taxon>50 kb inversion clade</taxon>
        <taxon>NPAAA clade</taxon>
        <taxon>Hologalegina</taxon>
        <taxon>IRL clade</taxon>
        <taxon>Trifolieae</taxon>
        <taxon>Trifolium</taxon>
    </lineage>
</organism>
<keyword evidence="1" id="KW-1133">Transmembrane helix</keyword>
<accession>A0A392N1B3</accession>
<keyword evidence="1" id="KW-0472">Membrane</keyword>
<proteinExistence type="predicted"/>
<evidence type="ECO:0000256" key="1">
    <source>
        <dbReference type="SAM" id="Phobius"/>
    </source>
</evidence>
<feature type="non-terminal residue" evidence="2">
    <location>
        <position position="1"/>
    </location>
</feature>
<name>A0A392N1B3_9FABA</name>
<dbReference type="AlphaFoldDB" id="A0A392N1B3"/>